<dbReference type="Proteomes" id="UP000018888">
    <property type="component" value="Unassembled WGS sequence"/>
</dbReference>
<protein>
    <submittedName>
        <fullName evidence="1">Uncharacterized protein</fullName>
    </submittedName>
</protein>
<keyword evidence="2" id="KW-1185">Reference proteome</keyword>
<comment type="caution">
    <text evidence="1">The sequence shown here is derived from an EMBL/GenBank/DDBJ whole genome shotgun (WGS) entry which is preliminary data.</text>
</comment>
<reference evidence="1 2" key="2">
    <citation type="journal article" date="2018" name="New Phytol.">
        <title>High intraspecific genome diversity in the model arbuscular mycorrhizal symbiont Rhizophagus irregularis.</title>
        <authorList>
            <person name="Chen E.C.H."/>
            <person name="Morin E."/>
            <person name="Beaudet D."/>
            <person name="Noel J."/>
            <person name="Yildirir G."/>
            <person name="Ndikumana S."/>
            <person name="Charron P."/>
            <person name="St-Onge C."/>
            <person name="Giorgi J."/>
            <person name="Kruger M."/>
            <person name="Marton T."/>
            <person name="Ropars J."/>
            <person name="Grigoriev I.V."/>
            <person name="Hainaut M."/>
            <person name="Henrissat B."/>
            <person name="Roux C."/>
            <person name="Martin F."/>
            <person name="Corradi N."/>
        </authorList>
    </citation>
    <scope>NUCLEOTIDE SEQUENCE [LARGE SCALE GENOMIC DNA]</scope>
    <source>
        <strain evidence="1 2">DAOM 197198</strain>
    </source>
</reference>
<sequence>MEFMNGIFRLKNYAEISISVYVTLMRIWIKLIKNIMDGFLDLMVMFIIRKNGNGMMQNLKKEIRLLFI</sequence>
<reference evidence="1 2" key="1">
    <citation type="journal article" date="2013" name="Proc. Natl. Acad. Sci. U.S.A.">
        <title>Genome of an arbuscular mycorrhizal fungus provides insight into the oldest plant symbiosis.</title>
        <authorList>
            <person name="Tisserant E."/>
            <person name="Malbreil M."/>
            <person name="Kuo A."/>
            <person name="Kohler A."/>
            <person name="Symeonidi A."/>
            <person name="Balestrini R."/>
            <person name="Charron P."/>
            <person name="Duensing N."/>
            <person name="Frei Dit Frey N."/>
            <person name="Gianinazzi-Pearson V."/>
            <person name="Gilbert L.B."/>
            <person name="Handa Y."/>
            <person name="Herr J.R."/>
            <person name="Hijri M."/>
            <person name="Koul R."/>
            <person name="Kawaguchi M."/>
            <person name="Krajinski F."/>
            <person name="Lammers P.J."/>
            <person name="Masclaux F.G."/>
            <person name="Murat C."/>
            <person name="Morin E."/>
            <person name="Ndikumana S."/>
            <person name="Pagni M."/>
            <person name="Petitpierre D."/>
            <person name="Requena N."/>
            <person name="Rosikiewicz P."/>
            <person name="Riley R."/>
            <person name="Saito K."/>
            <person name="San Clemente H."/>
            <person name="Shapiro H."/>
            <person name="van Tuinen D."/>
            <person name="Becard G."/>
            <person name="Bonfante P."/>
            <person name="Paszkowski U."/>
            <person name="Shachar-Hill Y.Y."/>
            <person name="Tuskan G.A."/>
            <person name="Young P.W."/>
            <person name="Sanders I.R."/>
            <person name="Henrissat B."/>
            <person name="Rensing S.A."/>
            <person name="Grigoriev I.V."/>
            <person name="Corradi N."/>
            <person name="Roux C."/>
            <person name="Martin F."/>
        </authorList>
    </citation>
    <scope>NUCLEOTIDE SEQUENCE [LARGE SCALE GENOMIC DNA]</scope>
    <source>
        <strain evidence="1 2">DAOM 197198</strain>
    </source>
</reference>
<accession>A0A2P4QIT0</accession>
<proteinExistence type="predicted"/>
<gene>
    <name evidence="1" type="ORF">GLOIN_2v1545429</name>
</gene>
<evidence type="ECO:0000313" key="2">
    <source>
        <dbReference type="Proteomes" id="UP000018888"/>
    </source>
</evidence>
<dbReference type="EMBL" id="AUPC02000039">
    <property type="protein sequence ID" value="POG77549.1"/>
    <property type="molecule type" value="Genomic_DNA"/>
</dbReference>
<evidence type="ECO:0000313" key="1">
    <source>
        <dbReference type="EMBL" id="POG77549.1"/>
    </source>
</evidence>
<dbReference type="AlphaFoldDB" id="A0A2P4QIT0"/>
<name>A0A2P4QIT0_RHIID</name>
<organism evidence="1 2">
    <name type="scientific">Rhizophagus irregularis (strain DAOM 181602 / DAOM 197198 / MUCL 43194)</name>
    <name type="common">Arbuscular mycorrhizal fungus</name>
    <name type="synonym">Glomus intraradices</name>
    <dbReference type="NCBI Taxonomy" id="747089"/>
    <lineage>
        <taxon>Eukaryota</taxon>
        <taxon>Fungi</taxon>
        <taxon>Fungi incertae sedis</taxon>
        <taxon>Mucoromycota</taxon>
        <taxon>Glomeromycotina</taxon>
        <taxon>Glomeromycetes</taxon>
        <taxon>Glomerales</taxon>
        <taxon>Glomeraceae</taxon>
        <taxon>Rhizophagus</taxon>
    </lineage>
</organism>